<proteinExistence type="predicted"/>
<accession>B8G867</accession>
<keyword evidence="2" id="KW-0812">Transmembrane</keyword>
<evidence type="ECO:0000256" key="1">
    <source>
        <dbReference type="SAM" id="MobiDB-lite"/>
    </source>
</evidence>
<keyword evidence="2" id="KW-0472">Membrane</keyword>
<feature type="region of interest" description="Disordered" evidence="1">
    <location>
        <begin position="33"/>
        <end position="58"/>
    </location>
</feature>
<evidence type="ECO:0000256" key="2">
    <source>
        <dbReference type="SAM" id="Phobius"/>
    </source>
</evidence>
<keyword evidence="4" id="KW-1185">Reference proteome</keyword>
<dbReference type="EMBL" id="CP001337">
    <property type="protein sequence ID" value="ACL26121.1"/>
    <property type="molecule type" value="Genomic_DNA"/>
</dbReference>
<dbReference type="HOGENOM" id="CLU_210838_0_0_0"/>
<organism evidence="3 4">
    <name type="scientific">Chloroflexus aggregans (strain MD-66 / DSM 9485)</name>
    <dbReference type="NCBI Taxonomy" id="326427"/>
    <lineage>
        <taxon>Bacteria</taxon>
        <taxon>Bacillati</taxon>
        <taxon>Chloroflexota</taxon>
        <taxon>Chloroflexia</taxon>
        <taxon>Chloroflexales</taxon>
        <taxon>Chloroflexineae</taxon>
        <taxon>Chloroflexaceae</taxon>
        <taxon>Chloroflexus</taxon>
    </lineage>
</organism>
<keyword evidence="2" id="KW-1133">Transmembrane helix</keyword>
<evidence type="ECO:0000313" key="4">
    <source>
        <dbReference type="Proteomes" id="UP000002508"/>
    </source>
</evidence>
<dbReference type="RefSeq" id="WP_015941968.1">
    <property type="nucleotide sequence ID" value="NC_011831.1"/>
</dbReference>
<evidence type="ECO:0000313" key="3">
    <source>
        <dbReference type="EMBL" id="ACL26121.1"/>
    </source>
</evidence>
<feature type="transmembrane region" description="Helical" evidence="2">
    <location>
        <begin position="6"/>
        <end position="29"/>
    </location>
</feature>
<name>B8G867_CHLAD</name>
<dbReference type="KEGG" id="cag:Cagg_3263"/>
<dbReference type="Proteomes" id="UP000002508">
    <property type="component" value="Chromosome"/>
</dbReference>
<protein>
    <submittedName>
        <fullName evidence="3">Uncharacterized protein</fullName>
    </submittedName>
</protein>
<gene>
    <name evidence="3" type="ordered locus">Cagg_3263</name>
</gene>
<feature type="compositionally biased region" description="Basic residues" evidence="1">
    <location>
        <begin position="33"/>
        <end position="47"/>
    </location>
</feature>
<dbReference type="AlphaFoldDB" id="B8G867"/>
<reference evidence="3" key="1">
    <citation type="submission" date="2008-12" db="EMBL/GenBank/DDBJ databases">
        <title>Complete sequence of Chloroflexus aggregans DSM 9485.</title>
        <authorList>
            <consortium name="US DOE Joint Genome Institute"/>
            <person name="Lucas S."/>
            <person name="Copeland A."/>
            <person name="Lapidus A."/>
            <person name="Glavina del Rio T."/>
            <person name="Dalin E."/>
            <person name="Tice H."/>
            <person name="Pitluck S."/>
            <person name="Foster B."/>
            <person name="Larimer F."/>
            <person name="Land M."/>
            <person name="Hauser L."/>
            <person name="Kyrpides N."/>
            <person name="Mikhailova N."/>
            <person name="Bryant D."/>
            <person name="Richardson P."/>
        </authorList>
    </citation>
    <scope>NUCLEOTIDE SEQUENCE</scope>
    <source>
        <strain evidence="3">DSM 9485</strain>
    </source>
</reference>
<sequence length="58" mass="6520">MEMAGLIALVQGLGVLIIAGLVWPLVALTSRTRQRRPRRALPPHTTRRPAPFWSHHES</sequence>